<dbReference type="RefSeq" id="WP_163231060.1">
    <property type="nucleotide sequence ID" value="NZ_WHZW01000011.1"/>
</dbReference>
<dbReference type="Pfam" id="PF11452">
    <property type="entry name" value="DUF3000"/>
    <property type="match status" value="1"/>
</dbReference>
<proteinExistence type="predicted"/>
<protein>
    <submittedName>
        <fullName evidence="1">DUF3000 family protein</fullName>
    </submittedName>
</protein>
<dbReference type="InterPro" id="IPR021555">
    <property type="entry name" value="DUF3000"/>
</dbReference>
<organism evidence="1 2">
    <name type="scientific">Bifidobacterium aerophilum</name>
    <dbReference type="NCBI Taxonomy" id="1798155"/>
    <lineage>
        <taxon>Bacteria</taxon>
        <taxon>Bacillati</taxon>
        <taxon>Actinomycetota</taxon>
        <taxon>Actinomycetes</taxon>
        <taxon>Bifidobacteriales</taxon>
        <taxon>Bifidobacteriaceae</taxon>
        <taxon>Bifidobacterium</taxon>
    </lineage>
</organism>
<dbReference type="AlphaFoldDB" id="A0A6N9Z596"/>
<keyword evidence="2" id="KW-1185">Reference proteome</keyword>
<dbReference type="Proteomes" id="UP000469194">
    <property type="component" value="Unassembled WGS sequence"/>
</dbReference>
<accession>A0A6N9Z596</accession>
<evidence type="ECO:0000313" key="1">
    <source>
        <dbReference type="EMBL" id="NEG89606.1"/>
    </source>
</evidence>
<comment type="caution">
    <text evidence="1">The sequence shown here is derived from an EMBL/GenBank/DDBJ whole genome shotgun (WGS) entry which is preliminary data.</text>
</comment>
<gene>
    <name evidence="1" type="ORF">GFD25_06320</name>
</gene>
<dbReference type="EMBL" id="WHZW01000011">
    <property type="protein sequence ID" value="NEG89606.1"/>
    <property type="molecule type" value="Genomic_DNA"/>
</dbReference>
<sequence length="221" mass="24283">MAEIFAFSSADGQTATAPQCRVASFPRPDGIPDEVWNAVESVRAMRRVRGVRYCEIPVPESAADYGIGVSLSCSADGGRDDAGYARPTQGWIMVMYRHDVPRTWRSHWRCVAYADLPAVPADHDTTSARYWNDLRRYVAPPSCIGLNGTVTIRRDTTFPSSDDDPGAVTDLGHADDGVGCELRVSWTPLDDTGHGPNAGDQIRLWACFLKSMSATEEEPFR</sequence>
<evidence type="ECO:0000313" key="2">
    <source>
        <dbReference type="Proteomes" id="UP000469194"/>
    </source>
</evidence>
<name>A0A6N9Z596_9BIFI</name>
<reference evidence="1 2" key="1">
    <citation type="submission" date="2019-10" db="EMBL/GenBank/DDBJ databases">
        <title>Bifidobacterium from non-human primates.</title>
        <authorList>
            <person name="Modesto M."/>
        </authorList>
    </citation>
    <scope>NUCLEOTIDE SEQUENCE [LARGE SCALE GENOMIC DNA]</scope>
    <source>
        <strain evidence="1 2">TRE17</strain>
    </source>
</reference>